<dbReference type="InterPro" id="IPR035952">
    <property type="entry name" value="Rhomboid-like_sf"/>
</dbReference>
<dbReference type="GO" id="GO:0005789">
    <property type="term" value="C:endoplasmic reticulum membrane"/>
    <property type="evidence" value="ECO:0007669"/>
    <property type="project" value="UniProtKB-SubCell"/>
</dbReference>
<evidence type="ECO:0000256" key="3">
    <source>
        <dbReference type="ARBA" id="ARBA00022692"/>
    </source>
</evidence>
<dbReference type="InterPro" id="IPR007599">
    <property type="entry name" value="DER1"/>
</dbReference>
<dbReference type="EMBL" id="CAJOBB010000986">
    <property type="protein sequence ID" value="CAF3789157.1"/>
    <property type="molecule type" value="Genomic_DNA"/>
</dbReference>
<feature type="compositionally biased region" description="Gly residues" evidence="8">
    <location>
        <begin position="245"/>
        <end position="256"/>
    </location>
</feature>
<feature type="transmembrane region" description="Helical" evidence="7">
    <location>
        <begin position="58"/>
        <end position="79"/>
    </location>
</feature>
<evidence type="ECO:0000313" key="10">
    <source>
        <dbReference type="EMBL" id="CAF3789157.1"/>
    </source>
</evidence>
<proteinExistence type="inferred from homology"/>
<gene>
    <name evidence="9" type="ORF">IZO911_LOCUS9625</name>
    <name evidence="10" type="ORF">KXQ929_LOCUS16348</name>
</gene>
<evidence type="ECO:0000256" key="5">
    <source>
        <dbReference type="ARBA" id="ARBA00022989"/>
    </source>
</evidence>
<protein>
    <recommendedName>
        <fullName evidence="7">Derlin</fullName>
    </recommendedName>
</protein>
<dbReference type="SUPFAM" id="SSF144091">
    <property type="entry name" value="Rhomboid-like"/>
    <property type="match status" value="1"/>
</dbReference>
<keyword evidence="5 7" id="KW-1133">Transmembrane helix</keyword>
<feature type="compositionally biased region" description="Basic and acidic residues" evidence="8">
    <location>
        <begin position="229"/>
        <end position="241"/>
    </location>
</feature>
<feature type="transmembrane region" description="Helical" evidence="7">
    <location>
        <begin position="144"/>
        <end position="163"/>
    </location>
</feature>
<comment type="caution">
    <text evidence="9">The sequence shown here is derived from an EMBL/GenBank/DDBJ whole genome shotgun (WGS) entry which is preliminary data.</text>
</comment>
<evidence type="ECO:0000256" key="1">
    <source>
        <dbReference type="ARBA" id="ARBA00004477"/>
    </source>
</evidence>
<evidence type="ECO:0000256" key="4">
    <source>
        <dbReference type="ARBA" id="ARBA00022824"/>
    </source>
</evidence>
<sequence length="256" mass="29746">MSTSNDLGQWYKSIPPITRTWFTACVVVPFATRFKIVNPINLTLHVRPIIRRFQIWRLLTCLLFYPLSFDYLINLYFLYQYSSRLETSTFDGKPADYVFCLFFLAICNIILGIILSISVLMEAMIFSVMYIWCQLNKETMMSFWFGMQFKAMYMPWVLLLFRWVISNTLQVPLCGIIVGHLYFFLAFKYPQDFGGAHILQTPSFLYRYFPNDRASVSGFGTPPPPLTARRPDDPENNDRNPGRQIFGGRGHVLGGN</sequence>
<evidence type="ECO:0000313" key="11">
    <source>
        <dbReference type="Proteomes" id="UP000663860"/>
    </source>
</evidence>
<dbReference type="Pfam" id="PF04511">
    <property type="entry name" value="DER1"/>
    <property type="match status" value="1"/>
</dbReference>
<keyword evidence="3 7" id="KW-0812">Transmembrane</keyword>
<comment type="similarity">
    <text evidence="2 7">Belongs to the derlin family.</text>
</comment>
<dbReference type="EMBL" id="CAJNOE010000068">
    <property type="protein sequence ID" value="CAF0851619.1"/>
    <property type="molecule type" value="Genomic_DNA"/>
</dbReference>
<comment type="function">
    <text evidence="7">May be involved in the degradation of misfolded endoplasmic reticulum (ER) luminal proteins.</text>
</comment>
<evidence type="ECO:0000256" key="6">
    <source>
        <dbReference type="ARBA" id="ARBA00023136"/>
    </source>
</evidence>
<keyword evidence="6 7" id="KW-0472">Membrane</keyword>
<comment type="subcellular location">
    <subcellularLocation>
        <location evidence="1 7">Endoplasmic reticulum membrane</location>
        <topology evidence="1 7">Multi-pass membrane protein</topology>
    </subcellularLocation>
</comment>
<evidence type="ECO:0000313" key="9">
    <source>
        <dbReference type="EMBL" id="CAF0851619.1"/>
    </source>
</evidence>
<feature type="transmembrane region" description="Helical" evidence="7">
    <location>
        <begin position="20"/>
        <end position="37"/>
    </location>
</feature>
<dbReference type="GO" id="GO:0006950">
    <property type="term" value="P:response to stress"/>
    <property type="evidence" value="ECO:0007669"/>
    <property type="project" value="UniProtKB-ARBA"/>
</dbReference>
<evidence type="ECO:0000256" key="8">
    <source>
        <dbReference type="SAM" id="MobiDB-lite"/>
    </source>
</evidence>
<accession>A0A813WCZ1</accession>
<name>A0A813WCZ1_9BILA</name>
<dbReference type="AlphaFoldDB" id="A0A813WCZ1"/>
<dbReference type="PANTHER" id="PTHR11009">
    <property type="entry name" value="DER1-LIKE PROTEIN, DERLIN"/>
    <property type="match status" value="1"/>
</dbReference>
<feature type="region of interest" description="Disordered" evidence="8">
    <location>
        <begin position="216"/>
        <end position="256"/>
    </location>
</feature>
<feature type="transmembrane region" description="Helical" evidence="7">
    <location>
        <begin position="169"/>
        <end position="187"/>
    </location>
</feature>
<dbReference type="Proteomes" id="UP000663868">
    <property type="component" value="Unassembled WGS sequence"/>
</dbReference>
<feature type="transmembrane region" description="Helical" evidence="7">
    <location>
        <begin position="99"/>
        <end position="132"/>
    </location>
</feature>
<dbReference type="Proteomes" id="UP000663860">
    <property type="component" value="Unassembled WGS sequence"/>
</dbReference>
<keyword evidence="4 7" id="KW-0256">Endoplasmic reticulum</keyword>
<evidence type="ECO:0000256" key="2">
    <source>
        <dbReference type="ARBA" id="ARBA00008917"/>
    </source>
</evidence>
<evidence type="ECO:0000256" key="7">
    <source>
        <dbReference type="RuleBase" id="RU363059"/>
    </source>
</evidence>
<dbReference type="Gene3D" id="1.20.1540.10">
    <property type="entry name" value="Rhomboid-like"/>
    <property type="match status" value="1"/>
</dbReference>
<reference evidence="9" key="1">
    <citation type="submission" date="2021-02" db="EMBL/GenBank/DDBJ databases">
        <authorList>
            <person name="Nowell W R."/>
        </authorList>
    </citation>
    <scope>NUCLEOTIDE SEQUENCE</scope>
</reference>
<organism evidence="9 11">
    <name type="scientific">Adineta steineri</name>
    <dbReference type="NCBI Taxonomy" id="433720"/>
    <lineage>
        <taxon>Eukaryota</taxon>
        <taxon>Metazoa</taxon>
        <taxon>Spiralia</taxon>
        <taxon>Gnathifera</taxon>
        <taxon>Rotifera</taxon>
        <taxon>Eurotatoria</taxon>
        <taxon>Bdelloidea</taxon>
        <taxon>Adinetida</taxon>
        <taxon>Adinetidae</taxon>
        <taxon>Adineta</taxon>
    </lineage>
</organism>